<dbReference type="InterPro" id="IPR036470">
    <property type="entry name" value="Elicitin_sf"/>
</dbReference>
<name>F0WT64_9STRA</name>
<evidence type="ECO:0000256" key="8">
    <source>
        <dbReference type="SAM" id="SignalP"/>
    </source>
</evidence>
<evidence type="ECO:0000256" key="5">
    <source>
        <dbReference type="ARBA" id="ARBA00023157"/>
    </source>
</evidence>
<dbReference type="Pfam" id="PF00964">
    <property type="entry name" value="Elicitin"/>
    <property type="match status" value="1"/>
</dbReference>
<evidence type="ECO:0000256" key="6">
    <source>
        <dbReference type="RuleBase" id="RU368111"/>
    </source>
</evidence>
<accession>F0WT64</accession>
<keyword evidence="3 6" id="KW-0964">Secreted</keyword>
<evidence type="ECO:0000256" key="2">
    <source>
        <dbReference type="ARBA" id="ARBA00009544"/>
    </source>
</evidence>
<dbReference type="SUPFAM" id="SSF48647">
    <property type="entry name" value="Fungal elicitin"/>
    <property type="match status" value="1"/>
</dbReference>
<feature type="signal peptide" evidence="8">
    <location>
        <begin position="1"/>
        <end position="17"/>
    </location>
</feature>
<dbReference type="EMBL" id="FR824291">
    <property type="protein sequence ID" value="CCA24552.1"/>
    <property type="molecule type" value="Genomic_DNA"/>
</dbReference>
<comment type="function">
    <text evidence="6">Induces local and distal defense responses (incompatible hypersensitive reaction) in plants from the solanaceae and cruciferae families. Elicits leaf necrosis and causes the accumulation of pathogenesis-related proteins. Might interact with the lipidic molecules of the plasma membrane.</text>
</comment>
<feature type="chain" id="PRO_5003259604" description="Elicitin" evidence="8">
    <location>
        <begin position="18"/>
        <end position="198"/>
    </location>
</feature>
<comment type="similarity">
    <text evidence="2 6">Belongs to the elicitin family.</text>
</comment>
<proteinExistence type="inferred from homology"/>
<sequence>MHTALILISSVVVRALADVCNSTHFASLQTSLGSLSQCVTGNSTSTQTIKIATWKTPLNKAFCDQTACQQVLIQLRGHQIPHCNISIINSTADLNSTITQFASTCQPLASSPVNATRNSTTPVNGGNETTESSDSGSSEANDDVGHKLSFTNEDMPESSAKKPKNTTNADLDTSASEKYRVPLFLGASIIVSQLLEFV</sequence>
<dbReference type="AlphaFoldDB" id="F0WT64"/>
<evidence type="ECO:0000256" key="4">
    <source>
        <dbReference type="ARBA" id="ARBA00022978"/>
    </source>
</evidence>
<feature type="region of interest" description="Disordered" evidence="7">
    <location>
        <begin position="112"/>
        <end position="173"/>
    </location>
</feature>
<protein>
    <recommendedName>
        <fullName evidence="6">Elicitin</fullName>
    </recommendedName>
</protein>
<feature type="compositionally biased region" description="Low complexity" evidence="7">
    <location>
        <begin position="125"/>
        <end position="139"/>
    </location>
</feature>
<organism evidence="9">
    <name type="scientific">Albugo laibachii Nc14</name>
    <dbReference type="NCBI Taxonomy" id="890382"/>
    <lineage>
        <taxon>Eukaryota</taxon>
        <taxon>Sar</taxon>
        <taxon>Stramenopiles</taxon>
        <taxon>Oomycota</taxon>
        <taxon>Peronosporomycetes</taxon>
        <taxon>Albuginales</taxon>
        <taxon>Albuginaceae</taxon>
        <taxon>Albugo</taxon>
    </lineage>
</organism>
<keyword evidence="4 6" id="KW-0928">Hypersensitive response elicitation</keyword>
<dbReference type="Gene3D" id="1.10.239.10">
    <property type="entry name" value="Elicitin domain"/>
    <property type="match status" value="1"/>
</dbReference>
<evidence type="ECO:0000313" key="9">
    <source>
        <dbReference type="EMBL" id="CCA24552.1"/>
    </source>
</evidence>
<dbReference type="InterPro" id="IPR002200">
    <property type="entry name" value="Elicitin"/>
</dbReference>
<dbReference type="HOGENOM" id="CLU_1380304_0_0_1"/>
<dbReference type="GO" id="GO:0052040">
    <property type="term" value="P:symbiont-mediated perturbation of host programmed cell death"/>
    <property type="evidence" value="ECO:0007669"/>
    <property type="project" value="UniProtKB-UniRule"/>
</dbReference>
<gene>
    <name evidence="9" type="primary">AlNc14C246G9549</name>
    <name evidence="9" type="ORF">ALNC14_106960</name>
</gene>
<evidence type="ECO:0000256" key="7">
    <source>
        <dbReference type="SAM" id="MobiDB-lite"/>
    </source>
</evidence>
<keyword evidence="5 6" id="KW-1015">Disulfide bond</keyword>
<evidence type="ECO:0000256" key="3">
    <source>
        <dbReference type="ARBA" id="ARBA00022525"/>
    </source>
</evidence>
<reference evidence="9" key="2">
    <citation type="submission" date="2011-02" db="EMBL/GenBank/DDBJ databases">
        <authorList>
            <person name="MacLean D."/>
        </authorList>
    </citation>
    <scope>NUCLEOTIDE SEQUENCE</scope>
</reference>
<comment type="subcellular location">
    <subcellularLocation>
        <location evidence="1 6">Secreted</location>
    </subcellularLocation>
</comment>
<feature type="compositionally biased region" description="Polar residues" evidence="7">
    <location>
        <begin position="112"/>
        <end position="124"/>
    </location>
</feature>
<keyword evidence="8" id="KW-0732">Signal</keyword>
<dbReference type="GO" id="GO:0005576">
    <property type="term" value="C:extracellular region"/>
    <property type="evidence" value="ECO:0007669"/>
    <property type="project" value="UniProtKB-SubCell"/>
</dbReference>
<evidence type="ECO:0000256" key="1">
    <source>
        <dbReference type="ARBA" id="ARBA00004613"/>
    </source>
</evidence>
<reference evidence="9" key="1">
    <citation type="journal article" date="2011" name="PLoS Biol.">
        <title>Gene gain and loss during evolution of obligate parasitism in the white rust pathogen of Arabidopsis thaliana.</title>
        <authorList>
            <person name="Kemen E."/>
            <person name="Gardiner A."/>
            <person name="Schultz-Larsen T."/>
            <person name="Kemen A.C."/>
            <person name="Balmuth A.L."/>
            <person name="Robert-Seilaniantz A."/>
            <person name="Bailey K."/>
            <person name="Holub E."/>
            <person name="Studholme D.J."/>
            <person name="Maclean D."/>
            <person name="Jones J.D."/>
        </authorList>
    </citation>
    <scope>NUCLEOTIDE SEQUENCE</scope>
</reference>